<dbReference type="AlphaFoldDB" id="A0A1G6HLV4"/>
<feature type="transmembrane region" description="Helical" evidence="1">
    <location>
        <begin position="105"/>
        <end position="124"/>
    </location>
</feature>
<dbReference type="Pfam" id="PF09900">
    <property type="entry name" value="DUF2127"/>
    <property type="match status" value="1"/>
</dbReference>
<keyword evidence="1" id="KW-0472">Membrane</keyword>
<gene>
    <name evidence="2" type="ORF">GA0111570_11171</name>
</gene>
<keyword evidence="1" id="KW-1133">Transmembrane helix</keyword>
<keyword evidence="3" id="KW-1185">Reference proteome</keyword>
<sequence length="168" mass="18922">MRISSGDRLLDRTFFVSLILKGLDGVLELIGGVVLLVVTPSQIQLAVAAVTRGEFAEDPNDLVATLLVRYAGQLNVSLTLFGAWYLLVHGVVKVLLVGAVLRDRLWAYPWLIGFLVAFVGYQSYELVVHYTWGLLLLTLFDVFILYLTYREYRRHKSPGRQSRPEPSP</sequence>
<accession>A0A1G6HLV4</accession>
<evidence type="ECO:0000313" key="3">
    <source>
        <dbReference type="Proteomes" id="UP000199086"/>
    </source>
</evidence>
<dbReference type="InterPro" id="IPR021125">
    <property type="entry name" value="DUF2127"/>
</dbReference>
<reference evidence="2 3" key="1">
    <citation type="submission" date="2016-06" db="EMBL/GenBank/DDBJ databases">
        <authorList>
            <person name="Olsen C.W."/>
            <person name="Carey S."/>
            <person name="Hinshaw L."/>
            <person name="Karasin A.I."/>
        </authorList>
    </citation>
    <scope>NUCLEOTIDE SEQUENCE [LARGE SCALE GENOMIC DNA]</scope>
    <source>
        <strain evidence="2 3">LZ-22</strain>
    </source>
</reference>
<dbReference type="OrthoDB" id="8393979at2"/>
<feature type="transmembrane region" description="Helical" evidence="1">
    <location>
        <begin position="76"/>
        <end position="98"/>
    </location>
</feature>
<dbReference type="EMBL" id="FMYF01000011">
    <property type="protein sequence ID" value="SDB95133.1"/>
    <property type="molecule type" value="Genomic_DNA"/>
</dbReference>
<evidence type="ECO:0000256" key="1">
    <source>
        <dbReference type="SAM" id="Phobius"/>
    </source>
</evidence>
<evidence type="ECO:0000313" key="2">
    <source>
        <dbReference type="EMBL" id="SDB95133.1"/>
    </source>
</evidence>
<organism evidence="2 3">
    <name type="scientific">Raineyella antarctica</name>
    <dbReference type="NCBI Taxonomy" id="1577474"/>
    <lineage>
        <taxon>Bacteria</taxon>
        <taxon>Bacillati</taxon>
        <taxon>Actinomycetota</taxon>
        <taxon>Actinomycetes</taxon>
        <taxon>Propionibacteriales</taxon>
        <taxon>Propionibacteriaceae</taxon>
        <taxon>Raineyella</taxon>
    </lineage>
</organism>
<feature type="transmembrane region" description="Helical" evidence="1">
    <location>
        <begin position="12"/>
        <end position="38"/>
    </location>
</feature>
<protein>
    <submittedName>
        <fullName evidence="2">Uncharacterized membrane protein</fullName>
    </submittedName>
</protein>
<dbReference type="RefSeq" id="WP_092612743.1">
    <property type="nucleotide sequence ID" value="NZ_FMYF01000011.1"/>
</dbReference>
<proteinExistence type="predicted"/>
<dbReference type="Proteomes" id="UP000199086">
    <property type="component" value="Unassembled WGS sequence"/>
</dbReference>
<name>A0A1G6HLV4_9ACTN</name>
<feature type="transmembrane region" description="Helical" evidence="1">
    <location>
        <begin position="130"/>
        <end position="149"/>
    </location>
</feature>
<keyword evidence="1" id="KW-0812">Transmembrane</keyword>